<comment type="caution">
    <text evidence="2">The sequence shown here is derived from an EMBL/GenBank/DDBJ whole genome shotgun (WGS) entry which is preliminary data.</text>
</comment>
<gene>
    <name evidence="2" type="ORF">HA482_01670</name>
</gene>
<dbReference type="NCBIfam" id="TIGR02595">
    <property type="entry name" value="PEP_CTERM"/>
    <property type="match status" value="1"/>
</dbReference>
<sequence length="85" mass="9386">MFGGTLNFYDRYFDPASAYEWNGFTYYQATDTQLGAHDGSIIFDPSAPSSVSSVPEPSTWVMMILGFCGLGSMAYRRRSHLGLAV</sequence>
<name>A0ABR7U0G6_9BRAD</name>
<dbReference type="InterPro" id="IPR013424">
    <property type="entry name" value="Ice-binding_C"/>
</dbReference>
<feature type="domain" description="Ice-binding protein C-terminal" evidence="1">
    <location>
        <begin position="53"/>
        <end position="78"/>
    </location>
</feature>
<dbReference type="Pfam" id="PF07589">
    <property type="entry name" value="PEP-CTERM"/>
    <property type="match status" value="1"/>
</dbReference>
<reference evidence="2 3" key="1">
    <citation type="journal article" date="2020" name="Arch. Microbiol.">
        <title>Bradyrhizobium campsiandrae sp. nov., a nitrogen-fixing bacterial strain isolated from a native leguminous tree from the Amazon adapted to flooded conditions.</title>
        <authorList>
            <person name="Cabral Michel D."/>
            <person name="Martins da Costa E."/>
            <person name="Azarias Guimaraes A."/>
            <person name="Soares de Carvalho T."/>
            <person name="Santos de Castro Caputo P."/>
            <person name="Willems A."/>
            <person name="de Souza Moreira F.M."/>
        </authorList>
    </citation>
    <scope>NUCLEOTIDE SEQUENCE [LARGE SCALE GENOMIC DNA]</scope>
    <source>
        <strain evidence="3">INPA 384B</strain>
    </source>
</reference>
<organism evidence="2 3">
    <name type="scientific">Bradyrhizobium campsiandrae</name>
    <dbReference type="NCBI Taxonomy" id="1729892"/>
    <lineage>
        <taxon>Bacteria</taxon>
        <taxon>Pseudomonadati</taxon>
        <taxon>Pseudomonadota</taxon>
        <taxon>Alphaproteobacteria</taxon>
        <taxon>Hyphomicrobiales</taxon>
        <taxon>Nitrobacteraceae</taxon>
        <taxon>Bradyrhizobium</taxon>
    </lineage>
</organism>
<dbReference type="Proteomes" id="UP000639516">
    <property type="component" value="Unassembled WGS sequence"/>
</dbReference>
<evidence type="ECO:0000259" key="1">
    <source>
        <dbReference type="Pfam" id="PF07589"/>
    </source>
</evidence>
<protein>
    <submittedName>
        <fullName evidence="2">PEPxxWA-CTERM sorting domain-containing protein</fullName>
    </submittedName>
</protein>
<dbReference type="EMBL" id="JAATTO010000002">
    <property type="protein sequence ID" value="MBC9976922.1"/>
    <property type="molecule type" value="Genomic_DNA"/>
</dbReference>
<accession>A0ABR7U0G6</accession>
<proteinExistence type="predicted"/>
<dbReference type="NCBIfam" id="NF035944">
    <property type="entry name" value="PEPxxWA-CTERM"/>
    <property type="match status" value="1"/>
</dbReference>
<evidence type="ECO:0000313" key="2">
    <source>
        <dbReference type="EMBL" id="MBC9976922.1"/>
    </source>
</evidence>
<keyword evidence="3" id="KW-1185">Reference proteome</keyword>
<evidence type="ECO:0000313" key="3">
    <source>
        <dbReference type="Proteomes" id="UP000639516"/>
    </source>
</evidence>